<evidence type="ECO:0000256" key="4">
    <source>
        <dbReference type="ARBA" id="ARBA00022801"/>
    </source>
</evidence>
<keyword evidence="3 9" id="KW-0255">Endonuclease</keyword>
<feature type="binding site" evidence="9">
    <location>
        <position position="157"/>
    </location>
    <ligand>
        <name>Mn(2+)</name>
        <dbReference type="ChEBI" id="CHEBI:29035"/>
    </ligand>
</feature>
<dbReference type="GO" id="GO:0043571">
    <property type="term" value="P:maintenance of CRISPR repeat elements"/>
    <property type="evidence" value="ECO:0007669"/>
    <property type="project" value="UniProtKB-UniRule"/>
</dbReference>
<dbReference type="Gene3D" id="3.100.10.20">
    <property type="entry name" value="CRISPR-associated endonuclease Cas1, N-terminal domain"/>
    <property type="match status" value="1"/>
</dbReference>
<keyword evidence="5 9" id="KW-0460">Magnesium</keyword>
<comment type="cofactor">
    <cofactor evidence="9">
        <name>Mg(2+)</name>
        <dbReference type="ChEBI" id="CHEBI:18420"/>
    </cofactor>
    <cofactor evidence="9">
        <name>Mn(2+)</name>
        <dbReference type="ChEBI" id="CHEBI:29035"/>
    </cofactor>
</comment>
<evidence type="ECO:0000256" key="9">
    <source>
        <dbReference type="HAMAP-Rule" id="MF_01470"/>
    </source>
</evidence>
<dbReference type="InterPro" id="IPR002729">
    <property type="entry name" value="CRISPR-assoc_Cas1"/>
</dbReference>
<dbReference type="GO" id="GO:0046872">
    <property type="term" value="F:metal ion binding"/>
    <property type="evidence" value="ECO:0007669"/>
    <property type="project" value="UniProtKB-UniRule"/>
</dbReference>
<evidence type="ECO:0000256" key="5">
    <source>
        <dbReference type="ARBA" id="ARBA00022842"/>
    </source>
</evidence>
<comment type="subunit">
    <text evidence="9">Homodimer, forms a heterotetramer with a Cas2 homodimer.</text>
</comment>
<keyword evidence="7 9" id="KW-0238">DNA-binding</keyword>
<dbReference type="CDD" id="cd09722">
    <property type="entry name" value="Cas1_I-B"/>
    <property type="match status" value="1"/>
</dbReference>
<evidence type="ECO:0000256" key="6">
    <source>
        <dbReference type="ARBA" id="ARBA00023118"/>
    </source>
</evidence>
<dbReference type="EMBL" id="FOHN01000050">
    <property type="protein sequence ID" value="SET66413.1"/>
    <property type="molecule type" value="Genomic_DNA"/>
</dbReference>
<dbReference type="OrthoDB" id="9803119at2"/>
<dbReference type="InterPro" id="IPR019858">
    <property type="entry name" value="CRISPR-assoc_Cas1_HMARI/TNEAP"/>
</dbReference>
<dbReference type="GO" id="GO:0016787">
    <property type="term" value="F:hydrolase activity"/>
    <property type="evidence" value="ECO:0007669"/>
    <property type="project" value="UniProtKB-KW"/>
</dbReference>
<name>A0A1I0G8X3_9FIRM</name>
<keyword evidence="8 9" id="KW-0464">Manganese</keyword>
<dbReference type="Pfam" id="PF01867">
    <property type="entry name" value="Cas_Cas1"/>
    <property type="match status" value="1"/>
</dbReference>
<accession>A0A1I0G8X3</accession>
<gene>
    <name evidence="9" type="primary">cas1</name>
    <name evidence="10" type="ORF">SAMN04487772_1503</name>
</gene>
<evidence type="ECO:0000313" key="11">
    <source>
        <dbReference type="Proteomes" id="UP000199800"/>
    </source>
</evidence>
<dbReference type="GO" id="GO:0004520">
    <property type="term" value="F:DNA endonuclease activity"/>
    <property type="evidence" value="ECO:0007669"/>
    <property type="project" value="InterPro"/>
</dbReference>
<evidence type="ECO:0000313" key="10">
    <source>
        <dbReference type="EMBL" id="SET66413.1"/>
    </source>
</evidence>
<dbReference type="Gene3D" id="1.20.120.920">
    <property type="entry name" value="CRISPR-associated endonuclease Cas1, C-terminal domain"/>
    <property type="match status" value="1"/>
</dbReference>
<evidence type="ECO:0000256" key="8">
    <source>
        <dbReference type="ARBA" id="ARBA00023211"/>
    </source>
</evidence>
<evidence type="ECO:0000256" key="1">
    <source>
        <dbReference type="ARBA" id="ARBA00022722"/>
    </source>
</evidence>
<dbReference type="HAMAP" id="MF_01470">
    <property type="entry name" value="Cas1"/>
    <property type="match status" value="1"/>
</dbReference>
<dbReference type="EC" id="3.1.-.-" evidence="9"/>
<dbReference type="STRING" id="29364.SAMN04487772_1503"/>
<comment type="function">
    <text evidence="9">CRISPR (clustered regularly interspaced short palindromic repeat), is an adaptive immune system that provides protection against mobile genetic elements (viruses, transposable elements and conjugative plasmids). CRISPR clusters contain spacers, sequences complementary to antecedent mobile elements, and target invading nucleic acids. CRISPR clusters are transcribed and processed into CRISPR RNA (crRNA). Acts as a dsDNA endonuclease. Involved in the integration of spacer DNA into the CRISPR cassette.</text>
</comment>
<dbReference type="Proteomes" id="UP000199800">
    <property type="component" value="Unassembled WGS sequence"/>
</dbReference>
<dbReference type="PANTHER" id="PTHR43219:SF1">
    <property type="entry name" value="CRISPR-ASSOCIATED ENDONUCLEASE CAS1"/>
    <property type="match status" value="1"/>
</dbReference>
<dbReference type="InterPro" id="IPR042211">
    <property type="entry name" value="CRISPR-assoc_Cas1_N"/>
</dbReference>
<dbReference type="NCBIfam" id="TIGR03641">
    <property type="entry name" value="cas1_HMARI"/>
    <property type="match status" value="1"/>
</dbReference>
<dbReference type="RefSeq" id="WP_092479262.1">
    <property type="nucleotide sequence ID" value="NZ_FOHN01000050.1"/>
</dbReference>
<feature type="binding site" evidence="9">
    <location>
        <position position="222"/>
    </location>
    <ligand>
        <name>Mn(2+)</name>
        <dbReference type="ChEBI" id="CHEBI:29035"/>
    </ligand>
</feature>
<keyword evidence="11" id="KW-1185">Reference proteome</keyword>
<organism evidence="10 11">
    <name type="scientific">[Clostridium] polysaccharolyticum</name>
    <dbReference type="NCBI Taxonomy" id="29364"/>
    <lineage>
        <taxon>Bacteria</taxon>
        <taxon>Bacillati</taxon>
        <taxon>Bacillota</taxon>
        <taxon>Clostridia</taxon>
        <taxon>Lachnospirales</taxon>
        <taxon>Lachnospiraceae</taxon>
    </lineage>
</organism>
<keyword evidence="6 9" id="KW-0051">Antiviral defense</keyword>
<feature type="binding site" evidence="9">
    <location>
        <position position="237"/>
    </location>
    <ligand>
        <name>Mn(2+)</name>
        <dbReference type="ChEBI" id="CHEBI:29035"/>
    </ligand>
</feature>
<dbReference type="GO" id="GO:0003677">
    <property type="term" value="F:DNA binding"/>
    <property type="evidence" value="ECO:0007669"/>
    <property type="project" value="UniProtKB-KW"/>
</dbReference>
<dbReference type="AlphaFoldDB" id="A0A1I0G8X3"/>
<protein>
    <recommendedName>
        <fullName evidence="9">CRISPR-associated endonuclease Cas1</fullName>
        <ecNumber evidence="9">3.1.-.-</ecNumber>
    </recommendedName>
</protein>
<dbReference type="PANTHER" id="PTHR43219">
    <property type="entry name" value="CRISPR-ASSOCIATED ENDONUCLEASE CAS1"/>
    <property type="match status" value="1"/>
</dbReference>
<reference evidence="10 11" key="1">
    <citation type="submission" date="2016-10" db="EMBL/GenBank/DDBJ databases">
        <authorList>
            <person name="de Groot N.N."/>
        </authorList>
    </citation>
    <scope>NUCLEOTIDE SEQUENCE [LARGE SCALE GENOMIC DNA]</scope>
    <source>
        <strain evidence="10 11">DSM 1801</strain>
    </source>
</reference>
<dbReference type="InterPro" id="IPR042206">
    <property type="entry name" value="CRISPR-assoc_Cas1_C"/>
</dbReference>
<keyword evidence="2 9" id="KW-0479">Metal-binding</keyword>
<dbReference type="GO" id="GO:0051607">
    <property type="term" value="P:defense response to virus"/>
    <property type="evidence" value="ECO:0007669"/>
    <property type="project" value="UniProtKB-UniRule"/>
</dbReference>
<dbReference type="NCBIfam" id="TIGR00287">
    <property type="entry name" value="cas1"/>
    <property type="match status" value="1"/>
</dbReference>
<proteinExistence type="inferred from homology"/>
<keyword evidence="1 9" id="KW-0540">Nuclease</keyword>
<evidence type="ECO:0000256" key="3">
    <source>
        <dbReference type="ARBA" id="ARBA00022759"/>
    </source>
</evidence>
<keyword evidence="4 9" id="KW-0378">Hydrolase</keyword>
<sequence length="330" mass="38973">MKRSIYIYNEGDLVRRDNTLRFVPDDGEPRNIPIEAVQDVYVMCEMNFNTSLINFLSQQNVAVHFFNYYDYYTGTFYPREKYVSGHLLVKQVEHYLDEEKRIVLAQKFIDAAADNIYRNLRYYNSRGKDVSEQMSMIGQLHGQLFQTRSVEELMGIEGNIRKIYYTAWNTIVDQEINFDKRVKRPPDNMINTLISFVNTLVYTKVLGEIYQTQLNPTVSYLHVPGTRRFSLSLDISEVFKPIIADRLIFSLLNKKQITEKSFTKELNCLHLKKDASKLIVSELDSKLQTTVKHKELGRSVSYQYLMRLECYKVVKHLLGEKEYEPFKIWW</sequence>
<evidence type="ECO:0000256" key="7">
    <source>
        <dbReference type="ARBA" id="ARBA00023125"/>
    </source>
</evidence>
<comment type="similarity">
    <text evidence="9">Belongs to the CRISPR-associated endonuclease Cas1 family.</text>
</comment>
<evidence type="ECO:0000256" key="2">
    <source>
        <dbReference type="ARBA" id="ARBA00022723"/>
    </source>
</evidence>